<organism evidence="1 2">
    <name type="scientific">Bacteroides fragilis</name>
    <dbReference type="NCBI Taxonomy" id="817"/>
    <lineage>
        <taxon>Bacteria</taxon>
        <taxon>Pseudomonadati</taxon>
        <taxon>Bacteroidota</taxon>
        <taxon>Bacteroidia</taxon>
        <taxon>Bacteroidales</taxon>
        <taxon>Bacteroidaceae</taxon>
        <taxon>Bacteroides</taxon>
    </lineage>
</organism>
<gene>
    <name evidence="1" type="ORF">F2Z89_17830</name>
</gene>
<evidence type="ECO:0000313" key="1">
    <source>
        <dbReference type="EMBL" id="KAA4993586.1"/>
    </source>
</evidence>
<protein>
    <submittedName>
        <fullName evidence="1">Uncharacterized protein</fullName>
    </submittedName>
</protein>
<sequence length="73" mass="8295">MGGAIREKAYSNKKHTLDLKRGVWYELEGTLPAGRCGRMNGILVGDKVYFWGGYHTAPMWTAASYDLRTGEWR</sequence>
<proteinExistence type="predicted"/>
<dbReference type="SUPFAM" id="SSF117281">
    <property type="entry name" value="Kelch motif"/>
    <property type="match status" value="1"/>
</dbReference>
<dbReference type="AlphaFoldDB" id="A0A395WBS4"/>
<dbReference type="Gene3D" id="2.120.10.80">
    <property type="entry name" value="Kelch-type beta propeller"/>
    <property type="match status" value="1"/>
</dbReference>
<dbReference type="Proteomes" id="UP000460666">
    <property type="component" value="Unassembled WGS sequence"/>
</dbReference>
<evidence type="ECO:0000313" key="2">
    <source>
        <dbReference type="Proteomes" id="UP000460666"/>
    </source>
</evidence>
<comment type="caution">
    <text evidence="1">The sequence shown here is derived from an EMBL/GenBank/DDBJ whole genome shotgun (WGS) entry which is preliminary data.</text>
</comment>
<dbReference type="InterPro" id="IPR015915">
    <property type="entry name" value="Kelch-typ_b-propeller"/>
</dbReference>
<reference evidence="1 2" key="1">
    <citation type="journal article" date="2019" name="Nat. Med.">
        <title>A library of human gut bacterial isolates paired with longitudinal multiomics data enables mechanistic microbiome research.</title>
        <authorList>
            <person name="Poyet M."/>
            <person name="Groussin M."/>
            <person name="Gibbons S.M."/>
            <person name="Avila-Pacheco J."/>
            <person name="Jiang X."/>
            <person name="Kearney S.M."/>
            <person name="Perrotta A.R."/>
            <person name="Berdy B."/>
            <person name="Zhao S."/>
            <person name="Lieberman T.D."/>
            <person name="Swanson P.K."/>
            <person name="Smith M."/>
            <person name="Roesemann S."/>
            <person name="Alexander J.E."/>
            <person name="Rich S.A."/>
            <person name="Livny J."/>
            <person name="Vlamakis H."/>
            <person name="Clish C."/>
            <person name="Bullock K."/>
            <person name="Deik A."/>
            <person name="Scott J."/>
            <person name="Pierce K.A."/>
            <person name="Xavier R.J."/>
            <person name="Alm E.J."/>
        </authorList>
    </citation>
    <scope>NUCLEOTIDE SEQUENCE [LARGE SCALE GENOMIC DNA]</scope>
    <source>
        <strain evidence="1 2">BIOML-A46</strain>
    </source>
</reference>
<dbReference type="RefSeq" id="WP_011203268.1">
    <property type="nucleotide sequence ID" value="NZ_JBEJQB010000002.1"/>
</dbReference>
<dbReference type="EMBL" id="VWCJ01000014">
    <property type="protein sequence ID" value="KAA4993586.1"/>
    <property type="molecule type" value="Genomic_DNA"/>
</dbReference>
<accession>A0A395WBS4</accession>
<name>A0A395WBS4_BACFG</name>